<organism evidence="1 2">
    <name type="scientific">Oryza sativa subsp. japonica</name>
    <name type="common">Rice</name>
    <dbReference type="NCBI Taxonomy" id="39947"/>
    <lineage>
        <taxon>Eukaryota</taxon>
        <taxon>Viridiplantae</taxon>
        <taxon>Streptophyta</taxon>
        <taxon>Embryophyta</taxon>
        <taxon>Tracheophyta</taxon>
        <taxon>Spermatophyta</taxon>
        <taxon>Magnoliopsida</taxon>
        <taxon>Liliopsida</taxon>
        <taxon>Poales</taxon>
        <taxon>Poaceae</taxon>
        <taxon>BOP clade</taxon>
        <taxon>Oryzoideae</taxon>
        <taxon>Oryzeae</taxon>
        <taxon>Oryzinae</taxon>
        <taxon>Oryza</taxon>
        <taxon>Oryza sativa</taxon>
    </lineage>
</organism>
<sequence>MRDSTTMGARAGALELLLLLGGRGGLLLLGRRRHGGRRAWWGWWRALRQRGKEARQREPRPGERRPAAGWPWALGAGTDALVDLMGDAVAEAGVMGACGGGRGGGGGRHSGGCGRVFLEETSGMVVSSAAGAGGDGGIDVESNLLLCSNLAISAPPSSPTIELLTWDDSGETVAWICGD</sequence>
<reference evidence="1 2" key="2">
    <citation type="journal article" date="2013" name="Plant Cell Physiol.">
        <title>Rice Annotation Project Database (RAP-DB): an integrative and interactive database for rice genomics.</title>
        <authorList>
            <person name="Sakai H."/>
            <person name="Lee S.S."/>
            <person name="Tanaka T."/>
            <person name="Numa H."/>
            <person name="Kim J."/>
            <person name="Kawahara Y."/>
            <person name="Wakimoto H."/>
            <person name="Yang C.C."/>
            <person name="Iwamoto M."/>
            <person name="Abe T."/>
            <person name="Yamada Y."/>
            <person name="Muto A."/>
            <person name="Inokuchi H."/>
            <person name="Ikemura T."/>
            <person name="Matsumoto T."/>
            <person name="Sasaki T."/>
            <person name="Itoh T."/>
        </authorList>
    </citation>
    <scope>NUCLEOTIDE SEQUENCE [LARGE SCALE GENOMIC DNA]</scope>
    <source>
        <strain evidence="2">cv. Nipponbare</strain>
    </source>
</reference>
<evidence type="ECO:0000313" key="1">
    <source>
        <dbReference type="EMBL" id="BAS85039.1"/>
    </source>
</evidence>
<evidence type="ECO:0000313" key="2">
    <source>
        <dbReference type="Proteomes" id="UP000059680"/>
    </source>
</evidence>
<dbReference type="PaxDb" id="39947-A0A0P0VZK9"/>
<keyword evidence="2" id="KW-1185">Reference proteome</keyword>
<proteinExistence type="predicted"/>
<reference evidence="2" key="1">
    <citation type="journal article" date="2005" name="Nature">
        <title>The map-based sequence of the rice genome.</title>
        <authorList>
            <consortium name="International rice genome sequencing project (IRGSP)"/>
            <person name="Matsumoto T."/>
            <person name="Wu J."/>
            <person name="Kanamori H."/>
            <person name="Katayose Y."/>
            <person name="Fujisawa M."/>
            <person name="Namiki N."/>
            <person name="Mizuno H."/>
            <person name="Yamamoto K."/>
            <person name="Antonio B.A."/>
            <person name="Baba T."/>
            <person name="Sakata K."/>
            <person name="Nagamura Y."/>
            <person name="Aoki H."/>
            <person name="Arikawa K."/>
            <person name="Arita K."/>
            <person name="Bito T."/>
            <person name="Chiden Y."/>
            <person name="Fujitsuka N."/>
            <person name="Fukunaka R."/>
            <person name="Hamada M."/>
            <person name="Harada C."/>
            <person name="Hayashi A."/>
            <person name="Hijishita S."/>
            <person name="Honda M."/>
            <person name="Hosokawa S."/>
            <person name="Ichikawa Y."/>
            <person name="Idonuma A."/>
            <person name="Iijima M."/>
            <person name="Ikeda M."/>
            <person name="Ikeno M."/>
            <person name="Ito K."/>
            <person name="Ito S."/>
            <person name="Ito T."/>
            <person name="Ito Y."/>
            <person name="Ito Y."/>
            <person name="Iwabuchi A."/>
            <person name="Kamiya K."/>
            <person name="Karasawa W."/>
            <person name="Kurita K."/>
            <person name="Katagiri S."/>
            <person name="Kikuta A."/>
            <person name="Kobayashi H."/>
            <person name="Kobayashi N."/>
            <person name="Machita K."/>
            <person name="Maehara T."/>
            <person name="Masukawa M."/>
            <person name="Mizubayashi T."/>
            <person name="Mukai Y."/>
            <person name="Nagasaki H."/>
            <person name="Nagata Y."/>
            <person name="Naito S."/>
            <person name="Nakashima M."/>
            <person name="Nakama Y."/>
            <person name="Nakamichi Y."/>
            <person name="Nakamura M."/>
            <person name="Meguro A."/>
            <person name="Negishi M."/>
            <person name="Ohta I."/>
            <person name="Ohta T."/>
            <person name="Okamoto M."/>
            <person name="Ono N."/>
            <person name="Saji S."/>
            <person name="Sakaguchi M."/>
            <person name="Sakai K."/>
            <person name="Shibata M."/>
            <person name="Shimokawa T."/>
            <person name="Song J."/>
            <person name="Takazaki Y."/>
            <person name="Terasawa K."/>
            <person name="Tsugane M."/>
            <person name="Tsuji K."/>
            <person name="Ueda S."/>
            <person name="Waki K."/>
            <person name="Yamagata H."/>
            <person name="Yamamoto M."/>
            <person name="Yamamoto S."/>
            <person name="Yamane H."/>
            <person name="Yoshiki S."/>
            <person name="Yoshihara R."/>
            <person name="Yukawa K."/>
            <person name="Zhong H."/>
            <person name="Yano M."/>
            <person name="Yuan Q."/>
            <person name="Ouyang S."/>
            <person name="Liu J."/>
            <person name="Jones K.M."/>
            <person name="Gansberger K."/>
            <person name="Moffat K."/>
            <person name="Hill J."/>
            <person name="Bera J."/>
            <person name="Fadrosh D."/>
            <person name="Jin S."/>
            <person name="Johri S."/>
            <person name="Kim M."/>
            <person name="Overton L."/>
            <person name="Reardon M."/>
            <person name="Tsitrin T."/>
            <person name="Vuong H."/>
            <person name="Weaver B."/>
            <person name="Ciecko A."/>
            <person name="Tallon L."/>
            <person name="Jackson J."/>
            <person name="Pai G."/>
            <person name="Aken S.V."/>
            <person name="Utterback T."/>
            <person name="Reidmuller S."/>
            <person name="Feldblyum T."/>
            <person name="Hsiao J."/>
            <person name="Zismann V."/>
            <person name="Iobst S."/>
            <person name="de Vazeille A.R."/>
            <person name="Buell C.R."/>
            <person name="Ying K."/>
            <person name="Li Y."/>
            <person name="Lu T."/>
            <person name="Huang Y."/>
            <person name="Zhao Q."/>
            <person name="Feng Q."/>
            <person name="Zhang L."/>
            <person name="Zhu J."/>
            <person name="Weng Q."/>
            <person name="Mu J."/>
            <person name="Lu Y."/>
            <person name="Fan D."/>
            <person name="Liu Y."/>
            <person name="Guan J."/>
            <person name="Zhang Y."/>
            <person name="Yu S."/>
            <person name="Liu X."/>
            <person name="Zhang Y."/>
            <person name="Hong G."/>
            <person name="Han B."/>
            <person name="Choisne N."/>
            <person name="Demange N."/>
            <person name="Orjeda G."/>
            <person name="Samain S."/>
            <person name="Cattolico L."/>
            <person name="Pelletier E."/>
            <person name="Couloux A."/>
            <person name="Segurens B."/>
            <person name="Wincker P."/>
            <person name="D'Hont A."/>
            <person name="Scarpelli C."/>
            <person name="Weissenbach J."/>
            <person name="Salanoubat M."/>
            <person name="Quetier F."/>
            <person name="Yu Y."/>
            <person name="Kim H.R."/>
            <person name="Rambo T."/>
            <person name="Currie J."/>
            <person name="Collura K."/>
            <person name="Luo M."/>
            <person name="Yang T."/>
            <person name="Ammiraju J.S.S."/>
            <person name="Engler F."/>
            <person name="Soderlund C."/>
            <person name="Wing R.A."/>
            <person name="Palmer L.E."/>
            <person name="de la Bastide M."/>
            <person name="Spiegel L."/>
            <person name="Nascimento L."/>
            <person name="Zutavern T."/>
            <person name="O'Shaughnessy A."/>
            <person name="Dike S."/>
            <person name="Dedhia N."/>
            <person name="Preston R."/>
            <person name="Balija V."/>
            <person name="McCombie W.R."/>
            <person name="Chow T."/>
            <person name="Chen H."/>
            <person name="Chung M."/>
            <person name="Chen C."/>
            <person name="Shaw J."/>
            <person name="Wu H."/>
            <person name="Hsiao K."/>
            <person name="Chao Y."/>
            <person name="Chu M."/>
            <person name="Cheng C."/>
            <person name="Hour A."/>
            <person name="Lee P."/>
            <person name="Lin S."/>
            <person name="Lin Y."/>
            <person name="Liou J."/>
            <person name="Liu S."/>
            <person name="Hsing Y."/>
            <person name="Raghuvanshi S."/>
            <person name="Mohanty A."/>
            <person name="Bharti A.K."/>
            <person name="Gaur A."/>
            <person name="Gupta V."/>
            <person name="Kumar D."/>
            <person name="Ravi V."/>
            <person name="Vij S."/>
            <person name="Kapur A."/>
            <person name="Khurana P."/>
            <person name="Khurana P."/>
            <person name="Khurana J.P."/>
            <person name="Tyagi A.K."/>
            <person name="Gaikwad K."/>
            <person name="Singh A."/>
            <person name="Dalal V."/>
            <person name="Srivastava S."/>
            <person name="Dixit A."/>
            <person name="Pal A.K."/>
            <person name="Ghazi I.A."/>
            <person name="Yadav M."/>
            <person name="Pandit A."/>
            <person name="Bhargava A."/>
            <person name="Sureshbabu K."/>
            <person name="Batra K."/>
            <person name="Sharma T.R."/>
            <person name="Mohapatra T."/>
            <person name="Singh N.K."/>
            <person name="Messing J."/>
            <person name="Nelson A.B."/>
            <person name="Fuks G."/>
            <person name="Kavchok S."/>
            <person name="Keizer G."/>
            <person name="Linton E."/>
            <person name="Llaca V."/>
            <person name="Song R."/>
            <person name="Tanyolac B."/>
            <person name="Young S."/>
            <person name="Ho-Il K."/>
            <person name="Hahn J.H."/>
            <person name="Sangsakoo G."/>
            <person name="Vanavichit A."/>
            <person name="de Mattos Luiz.A.T."/>
            <person name="Zimmer P.D."/>
            <person name="Malone G."/>
            <person name="Dellagostin O."/>
            <person name="de Oliveira A.C."/>
            <person name="Bevan M."/>
            <person name="Bancroft I."/>
            <person name="Minx P."/>
            <person name="Cordum H."/>
            <person name="Wilson R."/>
            <person name="Cheng Z."/>
            <person name="Jin W."/>
            <person name="Jiang J."/>
            <person name="Leong S.A."/>
            <person name="Iwama H."/>
            <person name="Gojobori T."/>
            <person name="Itoh T."/>
            <person name="Niimura Y."/>
            <person name="Fujii Y."/>
            <person name="Habara T."/>
            <person name="Sakai H."/>
            <person name="Sato Y."/>
            <person name="Wilson G."/>
            <person name="Kumar K."/>
            <person name="McCouch S."/>
            <person name="Juretic N."/>
            <person name="Hoen D."/>
            <person name="Wright S."/>
            <person name="Bruskiewich R."/>
            <person name="Bureau T."/>
            <person name="Miyao A."/>
            <person name="Hirochika H."/>
            <person name="Nishikawa T."/>
            <person name="Kadowaki K."/>
            <person name="Sugiura M."/>
            <person name="Burr B."/>
            <person name="Sasaki T."/>
        </authorList>
    </citation>
    <scope>NUCLEOTIDE SEQUENCE [LARGE SCALE GENOMIC DNA]</scope>
    <source>
        <strain evidence="2">cv. Nipponbare</strain>
    </source>
</reference>
<gene>
    <name evidence="1" type="ordered locus">Os03g0577400</name>
    <name evidence="1" type="ORF">OSNPB_030577400</name>
</gene>
<dbReference type="AlphaFoldDB" id="A0A0P0VZK9"/>
<protein>
    <submittedName>
        <fullName evidence="1">Os03g0577400 protein</fullName>
    </submittedName>
</protein>
<dbReference type="EMBL" id="AP014959">
    <property type="protein sequence ID" value="BAS85039.1"/>
    <property type="molecule type" value="Genomic_DNA"/>
</dbReference>
<accession>A0A0P0VZK9</accession>
<name>A0A0P0VZK9_ORYSJ</name>
<dbReference type="Proteomes" id="UP000059680">
    <property type="component" value="Chromosome 3"/>
</dbReference>
<reference evidence="1 2" key="3">
    <citation type="journal article" date="2013" name="Rice">
        <title>Improvement of the Oryza sativa Nipponbare reference genome using next generation sequence and optical map data.</title>
        <authorList>
            <person name="Kawahara Y."/>
            <person name="de la Bastide M."/>
            <person name="Hamilton J.P."/>
            <person name="Kanamori H."/>
            <person name="McCombie W.R."/>
            <person name="Ouyang S."/>
            <person name="Schwartz D.C."/>
            <person name="Tanaka T."/>
            <person name="Wu J."/>
            <person name="Zhou S."/>
            <person name="Childs K.L."/>
            <person name="Davidson R.M."/>
            <person name="Lin H."/>
            <person name="Quesada-Ocampo L."/>
            <person name="Vaillancourt B."/>
            <person name="Sakai H."/>
            <person name="Lee S.S."/>
            <person name="Kim J."/>
            <person name="Numa H."/>
            <person name="Itoh T."/>
            <person name="Buell C.R."/>
            <person name="Matsumoto T."/>
        </authorList>
    </citation>
    <scope>NUCLEOTIDE SEQUENCE [LARGE SCALE GENOMIC DNA]</scope>
    <source>
        <strain evidence="2">cv. Nipponbare</strain>
    </source>
</reference>
<dbReference type="InParanoid" id="A0A0P0VZK9"/>